<name>A0ACD5V3T6_AVESA</name>
<accession>A0ACD5V3T6</accession>
<reference evidence="1" key="1">
    <citation type="submission" date="2021-05" db="EMBL/GenBank/DDBJ databases">
        <authorList>
            <person name="Scholz U."/>
            <person name="Mascher M."/>
            <person name="Fiebig A."/>
        </authorList>
    </citation>
    <scope>NUCLEOTIDE SEQUENCE [LARGE SCALE GENOMIC DNA]</scope>
</reference>
<dbReference type="Proteomes" id="UP001732700">
    <property type="component" value="Chromosome 2D"/>
</dbReference>
<dbReference type="EnsemblPlants" id="AVESA.00010b.r2.2DG0368770.1">
    <property type="protein sequence ID" value="AVESA.00010b.r2.2DG0368770.1.CDS"/>
    <property type="gene ID" value="AVESA.00010b.r2.2DG0368770"/>
</dbReference>
<sequence length="376" mass="41712">MELEGKPRPALMLKEWLELEFVAELSRGGFGCYPRYLVAELRGTRRSGDVIARVSAAVRDALFRPAGRAGEEVALSGNNSPKRLRMGFWKKLRGDEAVDRRVPSCSASSTTASCGRRDGPSPAKPPRRRGWGRAASGGVGAGAAGRRSHETEQEATRHLDQERERKQNLSPVSVMDFLSQDEDEDDDGDEDQNGNGGGGDNDETASPTFQRSIANIRRASDQLLQKIRQFEQLAELDISDVDDATTVTEDISCHMVETDSIEDSEGTPVQGLLDLLEQSSSTSTHCFQKLLTDFFRNEKVQKGEIRGKSALETARAWLDGQDYSLRPIWTVVKTEIEPLERWRCLSEHEQKLLAVDLEGDILSSLVGELIVELHHH</sequence>
<protein>
    <submittedName>
        <fullName evidence="1">Uncharacterized protein</fullName>
    </submittedName>
</protein>
<organism evidence="1 2">
    <name type="scientific">Avena sativa</name>
    <name type="common">Oat</name>
    <dbReference type="NCBI Taxonomy" id="4498"/>
    <lineage>
        <taxon>Eukaryota</taxon>
        <taxon>Viridiplantae</taxon>
        <taxon>Streptophyta</taxon>
        <taxon>Embryophyta</taxon>
        <taxon>Tracheophyta</taxon>
        <taxon>Spermatophyta</taxon>
        <taxon>Magnoliopsida</taxon>
        <taxon>Liliopsida</taxon>
        <taxon>Poales</taxon>
        <taxon>Poaceae</taxon>
        <taxon>BOP clade</taxon>
        <taxon>Pooideae</taxon>
        <taxon>Poodae</taxon>
        <taxon>Poeae</taxon>
        <taxon>Poeae Chloroplast Group 1 (Aveneae type)</taxon>
        <taxon>Aveninae</taxon>
        <taxon>Avena</taxon>
    </lineage>
</organism>
<reference evidence="1" key="2">
    <citation type="submission" date="2025-09" db="UniProtKB">
        <authorList>
            <consortium name="EnsemblPlants"/>
        </authorList>
    </citation>
    <scope>IDENTIFICATION</scope>
</reference>
<evidence type="ECO:0000313" key="2">
    <source>
        <dbReference type="Proteomes" id="UP001732700"/>
    </source>
</evidence>
<evidence type="ECO:0000313" key="1">
    <source>
        <dbReference type="EnsemblPlants" id="AVESA.00010b.r2.2DG0368770.1.CDS"/>
    </source>
</evidence>
<proteinExistence type="predicted"/>
<keyword evidence="2" id="KW-1185">Reference proteome</keyword>